<feature type="compositionally biased region" description="Polar residues" evidence="1">
    <location>
        <begin position="1722"/>
        <end position="1732"/>
    </location>
</feature>
<dbReference type="EMBL" id="CAJOBC010003627">
    <property type="protein sequence ID" value="CAF3793158.1"/>
    <property type="molecule type" value="Genomic_DNA"/>
</dbReference>
<evidence type="ECO:0000259" key="2">
    <source>
        <dbReference type="Pfam" id="PF20179"/>
    </source>
</evidence>
<feature type="compositionally biased region" description="Low complexity" evidence="1">
    <location>
        <begin position="1144"/>
        <end position="1158"/>
    </location>
</feature>
<feature type="region of interest" description="Disordered" evidence="1">
    <location>
        <begin position="1140"/>
        <end position="1183"/>
    </location>
</feature>
<feature type="region of interest" description="Disordered" evidence="1">
    <location>
        <begin position="718"/>
        <end position="742"/>
    </location>
</feature>
<evidence type="ECO:0000313" key="5">
    <source>
        <dbReference type="EMBL" id="CAF3702607.1"/>
    </source>
</evidence>
<feature type="region of interest" description="Disordered" evidence="1">
    <location>
        <begin position="915"/>
        <end position="950"/>
    </location>
</feature>
<dbReference type="OrthoDB" id="5282002at2759"/>
<keyword evidence="7" id="KW-1185">Reference proteome</keyword>
<proteinExistence type="predicted"/>
<comment type="caution">
    <text evidence="4">The sequence shown here is derived from an EMBL/GenBank/DDBJ whole genome shotgun (WGS) entry which is preliminary data.</text>
</comment>
<dbReference type="InterPro" id="IPR046824">
    <property type="entry name" value="Mss51-like_C"/>
</dbReference>
<feature type="region of interest" description="Disordered" evidence="1">
    <location>
        <begin position="2045"/>
        <end position="2072"/>
    </location>
</feature>
<dbReference type="Proteomes" id="UP000681722">
    <property type="component" value="Unassembled WGS sequence"/>
</dbReference>
<evidence type="ECO:0000313" key="3">
    <source>
        <dbReference type="EMBL" id="CAF0925540.1"/>
    </source>
</evidence>
<dbReference type="EMBL" id="CAJNOQ010003627">
    <property type="protein sequence ID" value="CAF1021739.1"/>
    <property type="molecule type" value="Genomic_DNA"/>
</dbReference>
<feature type="region of interest" description="Disordered" evidence="1">
    <location>
        <begin position="439"/>
        <end position="458"/>
    </location>
</feature>
<dbReference type="InterPro" id="IPR052839">
    <property type="entry name" value="Mito_gene_expr_regulator"/>
</dbReference>
<reference evidence="4" key="1">
    <citation type="submission" date="2021-02" db="EMBL/GenBank/DDBJ databases">
        <authorList>
            <person name="Nowell W R."/>
        </authorList>
    </citation>
    <scope>NUCLEOTIDE SEQUENCE</scope>
</reference>
<feature type="domain" description="Mitochondrial splicing suppressor 51-like C-terminal" evidence="2">
    <location>
        <begin position="123"/>
        <end position="312"/>
    </location>
</feature>
<feature type="region of interest" description="Disordered" evidence="1">
    <location>
        <begin position="1660"/>
        <end position="1761"/>
    </location>
</feature>
<dbReference type="Proteomes" id="UP000677228">
    <property type="component" value="Unassembled WGS sequence"/>
</dbReference>
<dbReference type="Proteomes" id="UP000682733">
    <property type="component" value="Unassembled WGS sequence"/>
</dbReference>
<evidence type="ECO:0000313" key="7">
    <source>
        <dbReference type="Proteomes" id="UP000663829"/>
    </source>
</evidence>
<feature type="compositionally biased region" description="Polar residues" evidence="1">
    <location>
        <begin position="1846"/>
        <end position="1858"/>
    </location>
</feature>
<organism evidence="4 7">
    <name type="scientific">Didymodactylos carnosus</name>
    <dbReference type="NCBI Taxonomy" id="1234261"/>
    <lineage>
        <taxon>Eukaryota</taxon>
        <taxon>Metazoa</taxon>
        <taxon>Spiralia</taxon>
        <taxon>Gnathifera</taxon>
        <taxon>Rotifera</taxon>
        <taxon>Eurotatoria</taxon>
        <taxon>Bdelloidea</taxon>
        <taxon>Philodinida</taxon>
        <taxon>Philodinidae</taxon>
        <taxon>Didymodactylos</taxon>
    </lineage>
</organism>
<dbReference type="PANTHER" id="PTHR46920">
    <property type="match status" value="1"/>
</dbReference>
<feature type="compositionally biased region" description="Low complexity" evidence="1">
    <location>
        <begin position="1859"/>
        <end position="1870"/>
    </location>
</feature>
<feature type="compositionally biased region" description="Polar residues" evidence="1">
    <location>
        <begin position="2048"/>
        <end position="2057"/>
    </location>
</feature>
<feature type="compositionally biased region" description="Polar residues" evidence="1">
    <location>
        <begin position="1159"/>
        <end position="1169"/>
    </location>
</feature>
<feature type="region of interest" description="Disordered" evidence="1">
    <location>
        <begin position="1483"/>
        <end position="1509"/>
    </location>
</feature>
<feature type="region of interest" description="Disordered" evidence="1">
    <location>
        <begin position="585"/>
        <end position="645"/>
    </location>
</feature>
<feature type="compositionally biased region" description="Polar residues" evidence="1">
    <location>
        <begin position="928"/>
        <end position="943"/>
    </location>
</feature>
<feature type="compositionally biased region" description="Acidic residues" evidence="1">
    <location>
        <begin position="1496"/>
        <end position="1507"/>
    </location>
</feature>
<feature type="compositionally biased region" description="Polar residues" evidence="1">
    <location>
        <begin position="353"/>
        <end position="362"/>
    </location>
</feature>
<evidence type="ECO:0000313" key="6">
    <source>
        <dbReference type="EMBL" id="CAF3793158.1"/>
    </source>
</evidence>
<dbReference type="Pfam" id="PF20179">
    <property type="entry name" value="MSS51_C"/>
    <property type="match status" value="1"/>
</dbReference>
<feature type="region of interest" description="Disordered" evidence="1">
    <location>
        <begin position="1813"/>
        <end position="1875"/>
    </location>
</feature>
<feature type="compositionally biased region" description="Basic residues" evidence="1">
    <location>
        <begin position="621"/>
        <end position="633"/>
    </location>
</feature>
<dbReference type="EMBL" id="CAJNOK010004089">
    <property type="protein sequence ID" value="CAF0925540.1"/>
    <property type="molecule type" value="Genomic_DNA"/>
</dbReference>
<feature type="region of interest" description="Disordered" evidence="1">
    <location>
        <begin position="344"/>
        <end position="382"/>
    </location>
</feature>
<evidence type="ECO:0000256" key="1">
    <source>
        <dbReference type="SAM" id="MobiDB-lite"/>
    </source>
</evidence>
<feature type="compositionally biased region" description="Low complexity" evidence="1">
    <location>
        <begin position="597"/>
        <end position="620"/>
    </location>
</feature>
<protein>
    <recommendedName>
        <fullName evidence="2">Mitochondrial splicing suppressor 51-like C-terminal domain-containing protein</fullName>
    </recommendedName>
</protein>
<dbReference type="Proteomes" id="UP000663829">
    <property type="component" value="Unassembled WGS sequence"/>
</dbReference>
<feature type="region of interest" description="Disordered" evidence="1">
    <location>
        <begin position="1386"/>
        <end position="1414"/>
    </location>
</feature>
<sequence>MIYYCSPQHQRQDWVEHMQKCAELEWCALGKVFINVVLNKRELIQSLPALPPLPKGGEFWSRPCSEITAWTEWFSIRSDIVYLAKNTARVLDNINHISQKRQPTEEDAIDGLLAAVTDIITYPITIGKTFQQFNINAVSKALVIHIIHSHGLDQLNYDKIEKQFQELINMFPNNKGIEIILIAPDIADDTGNQRRPRIKKHSKYNVLLKAEHLIVSVWKGLYIDYVNHENTNYYQPDLIVSFHPNLFTQTTSQKFVMQWSEILRHVLSNNYPLLFTFYDEDEYNKAKSILTASKVNILKSGTNPFSSLIIRQTRGKPNCTFASNSYQMLTKGFIKNQSKTYNGGESLVDKSYHNNGGHNTPSSEDDRSQDIGIQHGSTQPLNHSLKQVNGKIHIETKQQQSRFNGQPALPQRSSIMKFSNGNEIASNGYIMSPSKFVQQSNNDNYQTTDDDNNENNSNNEICLKKKEKETIGQSTVKRDCDNNNQDDLYDFNSEQYKMNDKQSTASSHATVLSQNSRLVHDERIKISPVRLKNNIDMKNEMKPLALPRLETCRSMINVNSHQEQLQQFTYRPNNFIFDSFDVVRQEHQRHSPPVRDQQQPQQTSTSSISPTLSSTSSSCSKQKKSLIHHRTKRKENNNNTCLNINSSKTTSVYHNLSLTNNLHQEREQQLNDVHNNVLQHQHQPDKTNVMRDGNGESSLSSQVSIPSNCHSIQNSIPQIIVPPKPKPRISLTKSATSQQEHPRPIVHCNDTIAACNTAQKPHHVIHNVPVDIVQRVRPLFETETRQNTNSHAFVNGCASKSKDVTNIYQNTVTSSLSYHQHTHGQKNGNSIDEVTRATSPRNKPCPVEHLNSAKLTKPLIQEDNRVCTDLQSPNAISLTNDRSQAKTQNEKTVIYAELSKNDRVLALSIDDLSNDSKCSRIQPPSKLIKQSSLPNGSPTNNDILTPVKSPDQPLITTSLPLSNGIHSTQNELKNDQLSFDQTLVKNKVSDPRPVTKSPLAMTKNALILHHQNHHKESSYLFNVQRYIRENTTGGKILTTDDSFTKKSHTITPDRISIQSRTTIASTIENGIPMKNLSECIDRVGIVFEETSESKANTDKAGSNGFLTTVDLIREQLKQSGQSQQKNGSLLDKLERTNSQSKLANSSSFSTSFNSRPSSQINLRSRSSRTPLGASTLAPPSPVEQQRRSLGIFLPGLATPTLQDQLIYQNIPNLRSCSVNTSRSPSLRLTHKSESSVLTIKNITCVPTAQENAYTDIPAPKQEGEQLLSKKEFTSYPIGTICNGIPKPFRKMYQDKPTAIIEPTTHTNNSKLPKRDSIEIPITTVNTDSEHNYVNFSGDSPPKSILKTSSTTKITVQQLNEHIYNNEINDDIVIQPMAPVVIDNSGGSTSSYTYSTSKTSSIYSTDSDKKTNQTNLPFTKSLLTSTKLSSSCAESLYAISDLPEWGQSNNDKTVVIQDSNATTAVEYDSFDDELEEKNADGQPDFAQIEKSPHSNDNTDDDSFDDELDDKSTKSAQLLTVQIECEQRPTMRPSDKKKKQNSSFLRATLNRLSLTRSNKSLERLNSTPTTLISKDENDVNQTIDSVQTKRQRCESVPNTVGSEINTIVDVLSVDKSSYIENANQQSNKILDSSKKKSLRSIKAKQAAKKTGGAMYMNDQSFDTEDTESIDSNCSTQTTGGGTGTKSKTSRFRLFQRRTEKEFASDTEVEKQQTQQRRKKWVKDSTGSSTLTKSSMKAKRLFSDEDEDNFNDGDNEDDGNDKTHIYEIPDRMQNLSIDTTMSSSTRFGKLTYESKNKSKPTTTLDEIRSEIEAEIAARQQQTQKSNVSLPTSNKQKQEQSRSNSEHNTQRNVESTSLTPRETTSFSTNSPFSSGNKKRSKSVTFLDELVIGDTVEKDSLSTENKHAKRVEKGDARYICGALTGTGPIRGIMKASNDTPPTSPLQAISTAALYLTDDLKPSISPKTATNETSSKNHSRPLSAYASTRLTTQFYDSSVTVTPSDRSIRNTPTSNIYQNESFFKRPTAKVMPMSKHTDTSTNGFVVKEPIVPNRKSTPSTTALTRPIPYNKPNENMGRPSVKKNIQLLHNINVTAALNETVGAVSKTVTSITKLKDSNCPQSDL</sequence>
<feature type="compositionally biased region" description="Basic and acidic residues" evidence="1">
    <location>
        <begin position="1832"/>
        <end position="1845"/>
    </location>
</feature>
<dbReference type="PANTHER" id="PTHR46920:SF1">
    <property type="entry name" value="PROTEIN MSS51 HOMOLOG, MITOCHONDRIAL-RELATED"/>
    <property type="match status" value="1"/>
</dbReference>
<gene>
    <name evidence="4" type="ORF">GPM918_LOCUS14819</name>
    <name evidence="3" type="ORF">OVA965_LOCUS10860</name>
    <name evidence="6" type="ORF">SRO942_LOCUS14819</name>
    <name evidence="5" type="ORF">TMI583_LOCUS10854</name>
</gene>
<feature type="compositionally biased region" description="Polar residues" evidence="1">
    <location>
        <begin position="819"/>
        <end position="841"/>
    </location>
</feature>
<dbReference type="EMBL" id="CAJOBA010004090">
    <property type="protein sequence ID" value="CAF3702607.1"/>
    <property type="molecule type" value="Genomic_DNA"/>
</dbReference>
<feature type="compositionally biased region" description="Polar residues" evidence="1">
    <location>
        <begin position="1819"/>
        <end position="1831"/>
    </location>
</feature>
<feature type="region of interest" description="Disordered" evidence="1">
    <location>
        <begin position="819"/>
        <end position="848"/>
    </location>
</feature>
<evidence type="ECO:0000313" key="4">
    <source>
        <dbReference type="EMBL" id="CAF1021739.1"/>
    </source>
</evidence>
<name>A0A814ICL7_9BILA</name>
<feature type="compositionally biased region" description="Basic and acidic residues" evidence="1">
    <location>
        <begin position="1694"/>
        <end position="1708"/>
    </location>
</feature>
<accession>A0A814ICL7</accession>
<feature type="compositionally biased region" description="Acidic residues" evidence="1">
    <location>
        <begin position="1741"/>
        <end position="1756"/>
    </location>
</feature>
<feature type="compositionally biased region" description="Low complexity" evidence="1">
    <location>
        <begin position="1386"/>
        <end position="1404"/>
    </location>
</feature>